<dbReference type="InterPro" id="IPR003772">
    <property type="entry name" value="YceD"/>
</dbReference>
<organism evidence="2 3">
    <name type="scientific">Candidatus Segetimicrobium genomatis</name>
    <dbReference type="NCBI Taxonomy" id="2569760"/>
    <lineage>
        <taxon>Bacteria</taxon>
        <taxon>Bacillati</taxon>
        <taxon>Candidatus Sysuimicrobiota</taxon>
        <taxon>Candidatus Sysuimicrobiia</taxon>
        <taxon>Candidatus Sysuimicrobiales</taxon>
        <taxon>Candidatus Segetimicrobiaceae</taxon>
        <taxon>Candidatus Segetimicrobium</taxon>
    </lineage>
</organism>
<name>A0A537KWL2_9BACT</name>
<dbReference type="Pfam" id="PF02620">
    <property type="entry name" value="YceD"/>
    <property type="match status" value="1"/>
</dbReference>
<accession>A0A537KWL2</accession>
<proteinExistence type="predicted"/>
<gene>
    <name evidence="2" type="ORF">E6H01_10210</name>
</gene>
<dbReference type="PANTHER" id="PTHR34374">
    <property type="entry name" value="LARGE RIBOSOMAL RNA SUBUNIT ACCUMULATION PROTEIN YCED HOMOLOG 1, CHLOROPLASTIC"/>
    <property type="match status" value="1"/>
</dbReference>
<reference evidence="2 3" key="1">
    <citation type="journal article" date="2019" name="Nat. Microbiol.">
        <title>Mediterranean grassland soil C-N compound turnover is dependent on rainfall and depth, and is mediated by genomically divergent microorganisms.</title>
        <authorList>
            <person name="Diamond S."/>
            <person name="Andeer P.F."/>
            <person name="Li Z."/>
            <person name="Crits-Christoph A."/>
            <person name="Burstein D."/>
            <person name="Anantharaman K."/>
            <person name="Lane K.R."/>
            <person name="Thomas B.C."/>
            <person name="Pan C."/>
            <person name="Northen T.R."/>
            <person name="Banfield J.F."/>
        </authorList>
    </citation>
    <scope>NUCLEOTIDE SEQUENCE [LARGE SCALE GENOMIC DNA]</scope>
    <source>
        <strain evidence="2">NP_4</strain>
    </source>
</reference>
<sequence length="186" mass="20004">MRIDVAEVEIGQLLRATFAEAVDSRTEDVTFDAPVTGEVEAGRTPGTLYLRGRLAATAPMVCGRCLGAFRQSLAIVIDEEFLVGGAPVSSGGALGPEDFVVPLGSNLVLDVTEVARQHLLLALPMVPVCRPDCRGLCPRCGANLNERECGCRRDEVDPRLAPLRNWQPSDQGTTEPRDHGTRGPRN</sequence>
<dbReference type="Proteomes" id="UP000319353">
    <property type="component" value="Unassembled WGS sequence"/>
</dbReference>
<evidence type="ECO:0000256" key="1">
    <source>
        <dbReference type="SAM" id="MobiDB-lite"/>
    </source>
</evidence>
<protein>
    <submittedName>
        <fullName evidence="2">DUF177 domain-containing protein</fullName>
    </submittedName>
</protein>
<dbReference type="EMBL" id="VBAL01000124">
    <property type="protein sequence ID" value="TMJ00119.1"/>
    <property type="molecule type" value="Genomic_DNA"/>
</dbReference>
<dbReference type="AlphaFoldDB" id="A0A537KWL2"/>
<evidence type="ECO:0000313" key="2">
    <source>
        <dbReference type="EMBL" id="TMJ00119.1"/>
    </source>
</evidence>
<feature type="region of interest" description="Disordered" evidence="1">
    <location>
        <begin position="162"/>
        <end position="186"/>
    </location>
</feature>
<evidence type="ECO:0000313" key="3">
    <source>
        <dbReference type="Proteomes" id="UP000319353"/>
    </source>
</evidence>
<feature type="compositionally biased region" description="Basic and acidic residues" evidence="1">
    <location>
        <begin position="175"/>
        <end position="186"/>
    </location>
</feature>
<dbReference type="PANTHER" id="PTHR34374:SF1">
    <property type="entry name" value="LARGE RIBOSOMAL RNA SUBUNIT ACCUMULATION PROTEIN YCED HOMOLOG 1, CHLOROPLASTIC"/>
    <property type="match status" value="1"/>
</dbReference>
<comment type="caution">
    <text evidence="2">The sequence shown here is derived from an EMBL/GenBank/DDBJ whole genome shotgun (WGS) entry which is preliminary data.</text>
</comment>